<keyword evidence="1" id="KW-0812">Transmembrane</keyword>
<dbReference type="EMBL" id="PGUY01000063">
    <property type="protein sequence ID" value="PLT28186.1"/>
    <property type="molecule type" value="Genomic_DNA"/>
</dbReference>
<protein>
    <submittedName>
        <fullName evidence="2">Uncharacterized protein</fullName>
    </submittedName>
</protein>
<reference evidence="2 3" key="1">
    <citation type="submission" date="2017-11" db="EMBL/GenBank/DDBJ databases">
        <title>Comparitive Functional Genomics of Dry Heat Resistant strains isolated from the Viking Spacecraft.</title>
        <authorList>
            <person name="Seuylemezian A."/>
            <person name="Cooper K."/>
            <person name="Vaishampayan P."/>
        </authorList>
    </citation>
    <scope>NUCLEOTIDE SEQUENCE [LARGE SCALE GENOMIC DNA]</scope>
    <source>
        <strain evidence="2 3">V1-29</strain>
    </source>
</reference>
<dbReference type="AlphaFoldDB" id="A0A2N5M1E3"/>
<dbReference type="Proteomes" id="UP000234748">
    <property type="component" value="Unassembled WGS sequence"/>
</dbReference>
<name>A0A2N5M1E3_9BACI</name>
<organism evidence="2 3">
    <name type="scientific">Peribacillus deserti</name>
    <dbReference type="NCBI Taxonomy" id="673318"/>
    <lineage>
        <taxon>Bacteria</taxon>
        <taxon>Bacillati</taxon>
        <taxon>Bacillota</taxon>
        <taxon>Bacilli</taxon>
        <taxon>Bacillales</taxon>
        <taxon>Bacillaceae</taxon>
        <taxon>Peribacillus</taxon>
    </lineage>
</organism>
<keyword evidence="3" id="KW-1185">Reference proteome</keyword>
<accession>A0A2N5M1E3</accession>
<proteinExistence type="predicted"/>
<keyword evidence="1" id="KW-0472">Membrane</keyword>
<evidence type="ECO:0000256" key="1">
    <source>
        <dbReference type="SAM" id="Phobius"/>
    </source>
</evidence>
<gene>
    <name evidence="2" type="ORF">CUU66_19785</name>
</gene>
<evidence type="ECO:0000313" key="2">
    <source>
        <dbReference type="EMBL" id="PLT28186.1"/>
    </source>
</evidence>
<evidence type="ECO:0000313" key="3">
    <source>
        <dbReference type="Proteomes" id="UP000234748"/>
    </source>
</evidence>
<feature type="transmembrane region" description="Helical" evidence="1">
    <location>
        <begin position="7"/>
        <end position="24"/>
    </location>
</feature>
<sequence length="129" mass="15042">MKKSISLALIVFISIGIIIVFWLSDFEFGKYDNLREAIQKGIPYPAIKLVHTEEYDGVTIVMYTAKPEEEELPFANYTPLAIAFFRGNDEEGWSNIGHNGWTHYENDNMHVYHEYLQEHDEKGNDRDQI</sequence>
<comment type="caution">
    <text evidence="2">The sequence shown here is derived from an EMBL/GenBank/DDBJ whole genome shotgun (WGS) entry which is preliminary data.</text>
</comment>
<keyword evidence="1" id="KW-1133">Transmembrane helix</keyword>